<dbReference type="CDD" id="cd08504">
    <property type="entry name" value="PBP2_OppA"/>
    <property type="match status" value="1"/>
</dbReference>
<evidence type="ECO:0000313" key="9">
    <source>
        <dbReference type="Proteomes" id="UP001524478"/>
    </source>
</evidence>
<evidence type="ECO:0000256" key="1">
    <source>
        <dbReference type="ARBA" id="ARBA00004196"/>
    </source>
</evidence>
<evidence type="ECO:0000256" key="2">
    <source>
        <dbReference type="ARBA" id="ARBA00005695"/>
    </source>
</evidence>
<dbReference type="Gene3D" id="3.10.105.10">
    <property type="entry name" value="Dipeptide-binding Protein, Domain 3"/>
    <property type="match status" value="1"/>
</dbReference>
<dbReference type="Gene3D" id="3.40.190.10">
    <property type="entry name" value="Periplasmic binding protein-like II"/>
    <property type="match status" value="1"/>
</dbReference>
<evidence type="ECO:0000256" key="5">
    <source>
        <dbReference type="SAM" id="MobiDB-lite"/>
    </source>
</evidence>
<feature type="compositionally biased region" description="Polar residues" evidence="5">
    <location>
        <begin position="35"/>
        <end position="45"/>
    </location>
</feature>
<evidence type="ECO:0000256" key="6">
    <source>
        <dbReference type="SAM" id="SignalP"/>
    </source>
</evidence>
<reference evidence="8 9" key="1">
    <citation type="submission" date="2022-06" db="EMBL/GenBank/DDBJ databases">
        <title>Isolation of gut microbiota from human fecal samples.</title>
        <authorList>
            <person name="Pamer E.G."/>
            <person name="Barat B."/>
            <person name="Waligurski E."/>
            <person name="Medina S."/>
            <person name="Paddock L."/>
            <person name="Mostad J."/>
        </authorList>
    </citation>
    <scope>NUCLEOTIDE SEQUENCE [LARGE SCALE GENOMIC DNA]</scope>
    <source>
        <strain evidence="8 9">DFI.7.95</strain>
    </source>
</reference>
<evidence type="ECO:0000256" key="3">
    <source>
        <dbReference type="ARBA" id="ARBA00022448"/>
    </source>
</evidence>
<dbReference type="SUPFAM" id="SSF53850">
    <property type="entry name" value="Periplasmic binding protein-like II"/>
    <property type="match status" value="1"/>
</dbReference>
<keyword evidence="3" id="KW-0813">Transport</keyword>
<keyword evidence="4 6" id="KW-0732">Signal</keyword>
<dbReference type="Proteomes" id="UP001524478">
    <property type="component" value="Unassembled WGS sequence"/>
</dbReference>
<gene>
    <name evidence="8" type="ORF">NE686_04570</name>
</gene>
<protein>
    <submittedName>
        <fullName evidence="8">Peptide ABC transporter substrate-binding protein</fullName>
    </submittedName>
</protein>
<comment type="similarity">
    <text evidence="2">Belongs to the bacterial solute-binding protein 5 family.</text>
</comment>
<dbReference type="PIRSF" id="PIRSF002741">
    <property type="entry name" value="MppA"/>
    <property type="match status" value="1"/>
</dbReference>
<dbReference type="PANTHER" id="PTHR30290">
    <property type="entry name" value="PERIPLASMIC BINDING COMPONENT OF ABC TRANSPORTER"/>
    <property type="match status" value="1"/>
</dbReference>
<dbReference type="Pfam" id="PF00496">
    <property type="entry name" value="SBP_bac_5"/>
    <property type="match status" value="1"/>
</dbReference>
<comment type="caution">
    <text evidence="8">The sequence shown here is derived from an EMBL/GenBank/DDBJ whole genome shotgun (WGS) entry which is preliminary data.</text>
</comment>
<organism evidence="8 9">
    <name type="scientific">Tissierella carlieri</name>
    <dbReference type="NCBI Taxonomy" id="689904"/>
    <lineage>
        <taxon>Bacteria</taxon>
        <taxon>Bacillati</taxon>
        <taxon>Bacillota</taxon>
        <taxon>Tissierellia</taxon>
        <taxon>Tissierellales</taxon>
        <taxon>Tissierellaceae</taxon>
        <taxon>Tissierella</taxon>
    </lineage>
</organism>
<feature type="domain" description="Solute-binding protein family 5" evidence="7">
    <location>
        <begin position="104"/>
        <end position="495"/>
    </location>
</feature>
<dbReference type="EMBL" id="JANGAC010000003">
    <property type="protein sequence ID" value="MCQ4922348.1"/>
    <property type="molecule type" value="Genomic_DNA"/>
</dbReference>
<feature type="chain" id="PRO_5046860906" evidence="6">
    <location>
        <begin position="24"/>
        <end position="587"/>
    </location>
</feature>
<keyword evidence="9" id="KW-1185">Reference proteome</keyword>
<proteinExistence type="inferred from homology"/>
<feature type="signal peptide" evidence="6">
    <location>
        <begin position="1"/>
        <end position="23"/>
    </location>
</feature>
<dbReference type="PANTHER" id="PTHR30290:SF10">
    <property type="entry name" value="PERIPLASMIC OLIGOPEPTIDE-BINDING PROTEIN-RELATED"/>
    <property type="match status" value="1"/>
</dbReference>
<evidence type="ECO:0000259" key="7">
    <source>
        <dbReference type="Pfam" id="PF00496"/>
    </source>
</evidence>
<dbReference type="Gene3D" id="3.90.76.10">
    <property type="entry name" value="Dipeptide-binding Protein, Domain 1"/>
    <property type="match status" value="1"/>
</dbReference>
<dbReference type="InterPro" id="IPR030678">
    <property type="entry name" value="Peptide/Ni-bd"/>
</dbReference>
<dbReference type="PROSITE" id="PS51257">
    <property type="entry name" value="PROKAR_LIPOPROTEIN"/>
    <property type="match status" value="1"/>
</dbReference>
<dbReference type="InterPro" id="IPR000914">
    <property type="entry name" value="SBP_5_dom"/>
</dbReference>
<dbReference type="RefSeq" id="WP_256310630.1">
    <property type="nucleotide sequence ID" value="NZ_JANGAC010000003.1"/>
</dbReference>
<accession>A0ABT1S7A1</accession>
<evidence type="ECO:0000313" key="8">
    <source>
        <dbReference type="EMBL" id="MCQ4922348.1"/>
    </source>
</evidence>
<feature type="region of interest" description="Disordered" evidence="5">
    <location>
        <begin position="28"/>
        <end position="50"/>
    </location>
</feature>
<comment type="subcellular location">
    <subcellularLocation>
        <location evidence="1">Cell envelope</location>
    </subcellularLocation>
</comment>
<sequence>MKKFKKVIILVIIFALCFGTLTGCGKKEDAPATTGDVTSTDNSNGSDKDGIQMDAEQVYKYSFNSDITGLNPMLNTTGPDNSIHNFILETLVSEVTDENNNAVIKPGVAKDWTISEDGTVYTFNIREDAVWSDGVPVTANDFLFTFRTMATPEVGSTNAWLFDGVIVNFGESLYNDGSNPKNNKKPEDIGVKAIDEKTIEFTLTKPYGYFLELLNGAKPIRQDKYEEWGEQYGSSLDKCLMNGRFTVESWDPNVQMTFVKNEKYWDAENTKLQKVERKIIQDPATAAQALLSGEIDYVATNDPDWKKLIIEDGRFETIVVPDNAPEFLGFNVQNKYFKNPKIRLAFSLAFDREKYLEDLREGEGEPLYSLMPGVTNVGDKLYSERVNGKNEVLKDLQKQYPDLKALLIEGLKEEGLDPDPAKMNISYVTRGTTEYSKKSAEWLLQQWKEKLGVEIKIDMIEWNVMWDRVDAGDYDICTAGWGPYYNDPNGLLELYEPVNGYFNSKKSGWTGPDAEKFSEILEKASNSPDNQERAELFVEAEKLLVGTGVIAPTYCKSSTYFVAKYVKGFYVNPHAGLDYSLIYISGK</sequence>
<name>A0ABT1S7A1_9FIRM</name>
<evidence type="ECO:0000256" key="4">
    <source>
        <dbReference type="ARBA" id="ARBA00022729"/>
    </source>
</evidence>
<dbReference type="InterPro" id="IPR039424">
    <property type="entry name" value="SBP_5"/>
</dbReference>